<keyword evidence="4" id="KW-0472">Membrane</keyword>
<keyword evidence="4" id="KW-1133">Transmembrane helix</keyword>
<keyword evidence="3" id="KW-0624">Polysaccharide degradation</keyword>
<organism evidence="6 7">
    <name type="scientific">Pseudolysinimonas yzui</name>
    <dbReference type="NCBI Taxonomy" id="2708254"/>
    <lineage>
        <taxon>Bacteria</taxon>
        <taxon>Bacillati</taxon>
        <taxon>Actinomycetota</taxon>
        <taxon>Actinomycetes</taxon>
        <taxon>Micrococcales</taxon>
        <taxon>Microbacteriaceae</taxon>
        <taxon>Pseudolysinimonas</taxon>
    </lineage>
</organism>
<dbReference type="PROSITE" id="PS50853">
    <property type="entry name" value="FN3"/>
    <property type="match status" value="1"/>
</dbReference>
<dbReference type="CDD" id="cd00063">
    <property type="entry name" value="FN3"/>
    <property type="match status" value="1"/>
</dbReference>
<proteinExistence type="predicted"/>
<comment type="caution">
    <text evidence="6">The sequence shown here is derived from an EMBL/GenBank/DDBJ whole genome shotgun (WGS) entry which is preliminary data.</text>
</comment>
<feature type="domain" description="Fibronectin type-III" evidence="5">
    <location>
        <begin position="253"/>
        <end position="349"/>
    </location>
</feature>
<dbReference type="EMBL" id="BNAI01000002">
    <property type="protein sequence ID" value="GHF14538.1"/>
    <property type="molecule type" value="Genomic_DNA"/>
</dbReference>
<dbReference type="PRINTS" id="PR00014">
    <property type="entry name" value="FNTYPEIII"/>
</dbReference>
<dbReference type="SUPFAM" id="SSF49899">
    <property type="entry name" value="Concanavalin A-like lectins/glucanases"/>
    <property type="match status" value="1"/>
</dbReference>
<gene>
    <name evidence="6" type="ORF">GCM10011600_14350</name>
</gene>
<evidence type="ECO:0000259" key="5">
    <source>
        <dbReference type="PROSITE" id="PS50853"/>
    </source>
</evidence>
<evidence type="ECO:0000313" key="6">
    <source>
        <dbReference type="EMBL" id="GHF14538.1"/>
    </source>
</evidence>
<dbReference type="Pfam" id="PF00041">
    <property type="entry name" value="fn3"/>
    <property type="match status" value="1"/>
</dbReference>
<dbReference type="PROSITE" id="PS51318">
    <property type="entry name" value="TAT"/>
    <property type="match status" value="1"/>
</dbReference>
<dbReference type="InterPro" id="IPR013320">
    <property type="entry name" value="ConA-like_dom_sf"/>
</dbReference>
<protein>
    <recommendedName>
        <fullName evidence="5">Fibronectin type-III domain-containing protein</fullName>
    </recommendedName>
</protein>
<accession>A0A8J3GQ31</accession>
<name>A0A8J3GQ31_9MICO</name>
<evidence type="ECO:0000256" key="1">
    <source>
        <dbReference type="ARBA" id="ARBA00022737"/>
    </source>
</evidence>
<evidence type="ECO:0000256" key="3">
    <source>
        <dbReference type="ARBA" id="ARBA00023326"/>
    </source>
</evidence>
<reference evidence="6" key="2">
    <citation type="submission" date="2020-09" db="EMBL/GenBank/DDBJ databases">
        <authorList>
            <person name="Sun Q."/>
            <person name="Zhou Y."/>
        </authorList>
    </citation>
    <scope>NUCLEOTIDE SEQUENCE</scope>
    <source>
        <strain evidence="6">CGMCC 1.16548</strain>
    </source>
</reference>
<dbReference type="PANTHER" id="PTHR13817:SF73">
    <property type="entry name" value="FIBRONECTIN TYPE-III DOMAIN-CONTAINING PROTEIN"/>
    <property type="match status" value="1"/>
</dbReference>
<dbReference type="PANTHER" id="PTHR13817">
    <property type="entry name" value="TITIN"/>
    <property type="match status" value="1"/>
</dbReference>
<dbReference type="GO" id="GO:0016798">
    <property type="term" value="F:hydrolase activity, acting on glycosyl bonds"/>
    <property type="evidence" value="ECO:0007669"/>
    <property type="project" value="UniProtKB-KW"/>
</dbReference>
<dbReference type="SUPFAM" id="SSF49265">
    <property type="entry name" value="Fibronectin type III"/>
    <property type="match status" value="1"/>
</dbReference>
<keyword evidence="7" id="KW-1185">Reference proteome</keyword>
<dbReference type="Proteomes" id="UP000617531">
    <property type="component" value="Unassembled WGS sequence"/>
</dbReference>
<keyword evidence="2" id="KW-0326">Glycosidase</keyword>
<dbReference type="Gene3D" id="2.60.40.10">
    <property type="entry name" value="Immunoglobulins"/>
    <property type="match status" value="1"/>
</dbReference>
<dbReference type="InterPro" id="IPR036116">
    <property type="entry name" value="FN3_sf"/>
</dbReference>
<sequence>MWDDDATMTRRAALTARASAAVVLGVAVSLAPVGVAAAPDPDVFFPSDPATLAIFEFNGDVLDSSGNGRHATLLDPSATYVASTYGQGLVLPRIDDQAQGIDWSAYASLLTPPYTVEVLVHPTDIDSWKRLFTHDNLDDNGLYYFDGGLQNYPDAPLAGVSLPADTLHCLAWSAPETPVNTLDLYLDGDYLGQVGRSYAVPTQAWFFMDDLSVPNENILGHVDAMRISNVARTGTELADACAASNTGTPLTTVPGPPTALTADPASGEAVLAWVTPASDGGSPITDYVVEYSSDGGTTWSIFADGVSTATTARVTGLVAGQAYLFRVSAVNAVGAGPTVATTSGVTLAALLPPTGETPGLLGGAALALLLAGAVALRLARRRASAPSVG</sequence>
<keyword evidence="1" id="KW-0677">Repeat</keyword>
<dbReference type="AlphaFoldDB" id="A0A8J3GQ31"/>
<dbReference type="GO" id="GO:0000272">
    <property type="term" value="P:polysaccharide catabolic process"/>
    <property type="evidence" value="ECO:0007669"/>
    <property type="project" value="UniProtKB-KW"/>
</dbReference>
<keyword evidence="4" id="KW-0812">Transmembrane</keyword>
<evidence type="ECO:0000256" key="2">
    <source>
        <dbReference type="ARBA" id="ARBA00023295"/>
    </source>
</evidence>
<dbReference type="InterPro" id="IPR050964">
    <property type="entry name" value="Striated_Muscle_Regulatory"/>
</dbReference>
<evidence type="ECO:0000256" key="4">
    <source>
        <dbReference type="SAM" id="Phobius"/>
    </source>
</evidence>
<dbReference type="InterPro" id="IPR013783">
    <property type="entry name" value="Ig-like_fold"/>
</dbReference>
<feature type="transmembrane region" description="Helical" evidence="4">
    <location>
        <begin position="360"/>
        <end position="379"/>
    </location>
</feature>
<keyword evidence="3" id="KW-0119">Carbohydrate metabolism</keyword>
<dbReference type="SMART" id="SM00060">
    <property type="entry name" value="FN3"/>
    <property type="match status" value="1"/>
</dbReference>
<reference evidence="6" key="1">
    <citation type="journal article" date="2014" name="Int. J. Syst. Evol. Microbiol.">
        <title>Complete genome sequence of Corynebacterium casei LMG S-19264T (=DSM 44701T), isolated from a smear-ripened cheese.</title>
        <authorList>
            <consortium name="US DOE Joint Genome Institute (JGI-PGF)"/>
            <person name="Walter F."/>
            <person name="Albersmeier A."/>
            <person name="Kalinowski J."/>
            <person name="Ruckert C."/>
        </authorList>
    </citation>
    <scope>NUCLEOTIDE SEQUENCE</scope>
    <source>
        <strain evidence="6">CGMCC 1.16548</strain>
    </source>
</reference>
<evidence type="ECO:0000313" key="7">
    <source>
        <dbReference type="Proteomes" id="UP000617531"/>
    </source>
</evidence>
<dbReference type="InterPro" id="IPR006311">
    <property type="entry name" value="TAT_signal"/>
</dbReference>
<dbReference type="InterPro" id="IPR003961">
    <property type="entry name" value="FN3_dom"/>
</dbReference>
<dbReference type="Gene3D" id="2.60.120.200">
    <property type="match status" value="1"/>
</dbReference>
<keyword evidence="2" id="KW-0378">Hydrolase</keyword>